<name>A0A0D3L0I8_EMIH1</name>
<comment type="similarity">
    <text evidence="1">Belongs to the aldehyde dehydrogenase family.</text>
</comment>
<evidence type="ECO:0000256" key="3">
    <source>
        <dbReference type="SAM" id="MobiDB-lite"/>
    </source>
</evidence>
<evidence type="ECO:0000313" key="5">
    <source>
        <dbReference type="EnsemblProtists" id="EOD41523"/>
    </source>
</evidence>
<dbReference type="InterPro" id="IPR016163">
    <property type="entry name" value="Ald_DH_C"/>
</dbReference>
<protein>
    <recommendedName>
        <fullName evidence="4">Aldehyde dehydrogenase domain-containing protein</fullName>
    </recommendedName>
</protein>
<dbReference type="Gene3D" id="3.40.605.10">
    <property type="entry name" value="Aldehyde Dehydrogenase, Chain A, domain 1"/>
    <property type="match status" value="1"/>
</dbReference>
<keyword evidence="2" id="KW-0560">Oxidoreductase</keyword>
<dbReference type="SUPFAM" id="SSF53720">
    <property type="entry name" value="ALDH-like"/>
    <property type="match status" value="1"/>
</dbReference>
<dbReference type="HOGENOM" id="CLU_005391_1_0_1"/>
<proteinExistence type="inferred from homology"/>
<dbReference type="Proteomes" id="UP000013827">
    <property type="component" value="Unassembled WGS sequence"/>
</dbReference>
<keyword evidence="6" id="KW-1185">Reference proteome</keyword>
<dbReference type="FunFam" id="3.40.605.10:FF:000007">
    <property type="entry name" value="NAD/NADP-dependent betaine aldehyde dehydrogenase"/>
    <property type="match status" value="1"/>
</dbReference>
<dbReference type="AlphaFoldDB" id="A0A0D3L0I8"/>
<dbReference type="GO" id="GO:0016620">
    <property type="term" value="F:oxidoreductase activity, acting on the aldehyde or oxo group of donors, NAD or NADP as acceptor"/>
    <property type="evidence" value="ECO:0007669"/>
    <property type="project" value="InterPro"/>
</dbReference>
<dbReference type="PANTHER" id="PTHR11699">
    <property type="entry name" value="ALDEHYDE DEHYDROGENASE-RELATED"/>
    <property type="match status" value="1"/>
</dbReference>
<dbReference type="Pfam" id="PF00171">
    <property type="entry name" value="Aldedh"/>
    <property type="match status" value="1"/>
</dbReference>
<evidence type="ECO:0000256" key="2">
    <source>
        <dbReference type="ARBA" id="ARBA00023002"/>
    </source>
</evidence>
<dbReference type="EnsemblProtists" id="EOD41523">
    <property type="protein sequence ID" value="EOD41523"/>
    <property type="gene ID" value="EMIHUDRAFT_61033"/>
</dbReference>
<dbReference type="STRING" id="2903.R1E1R9"/>
<dbReference type="KEGG" id="ehx:EMIHUDRAFT_61033"/>
<dbReference type="InterPro" id="IPR016161">
    <property type="entry name" value="Ald_DH/histidinol_DH"/>
</dbReference>
<dbReference type="InterPro" id="IPR016162">
    <property type="entry name" value="Ald_DH_N"/>
</dbReference>
<dbReference type="PaxDb" id="2903-EOD41523"/>
<feature type="region of interest" description="Disordered" evidence="3">
    <location>
        <begin position="228"/>
        <end position="256"/>
    </location>
</feature>
<evidence type="ECO:0000313" key="6">
    <source>
        <dbReference type="Proteomes" id="UP000013827"/>
    </source>
</evidence>
<organism evidence="5 6">
    <name type="scientific">Emiliania huxleyi (strain CCMP1516)</name>
    <dbReference type="NCBI Taxonomy" id="280463"/>
    <lineage>
        <taxon>Eukaryota</taxon>
        <taxon>Haptista</taxon>
        <taxon>Haptophyta</taxon>
        <taxon>Prymnesiophyceae</taxon>
        <taxon>Isochrysidales</taxon>
        <taxon>Noelaerhabdaceae</taxon>
        <taxon>Emiliania</taxon>
    </lineage>
</organism>
<sequence>MLINGALVHGGTTAAVINPASGQEFERVPNASAADVDSAVAAAKAAFGGWAALPFAKRAACFISFAALLERDKGRLAAALSQEQGKPLKPFAVGEVKMAIGKAKACADSANELVPEEYERNTKGRCTCLWAPRGVVAAICPWNFPLAIAVNKMLCPLVGGNTVVLKPSPMTPLSTLLLSDLAMEAFPPGVVNILAGGSDVGAVLVEHPDVATVTFTGSSATGKRIMASASPSLKKAPRRSCGSANASASRHDPGTKRACVPQAMFNTGQVCVALKRLYVHASQYEEMVAALGAEAREKVQQLGDGLTPGTVYGPLNNAMQRDRVEELVEDARADGARVVAGGERVRPPSAPQGFFYAPTILADLPDTARIVREEQFGPALPVLSYETVDEAVERANDSEYGLGASVWGANRAVNTQRPTPTQAGSIWINNHLGSGLDIDAPFGGVKESGIGKENGGKLAFKAFCDEKYLYAPFPL</sequence>
<dbReference type="Gene3D" id="3.40.309.10">
    <property type="entry name" value="Aldehyde Dehydrogenase, Chain A, domain 2"/>
    <property type="match status" value="1"/>
</dbReference>
<evidence type="ECO:0000256" key="1">
    <source>
        <dbReference type="ARBA" id="ARBA00009986"/>
    </source>
</evidence>
<reference evidence="5" key="2">
    <citation type="submission" date="2024-10" db="UniProtKB">
        <authorList>
            <consortium name="EnsemblProtists"/>
        </authorList>
    </citation>
    <scope>IDENTIFICATION</scope>
</reference>
<evidence type="ECO:0000259" key="4">
    <source>
        <dbReference type="Pfam" id="PF00171"/>
    </source>
</evidence>
<feature type="domain" description="Aldehyde dehydrogenase" evidence="4">
    <location>
        <begin position="12"/>
        <end position="467"/>
    </location>
</feature>
<reference evidence="6" key="1">
    <citation type="journal article" date="2013" name="Nature">
        <title>Pan genome of the phytoplankton Emiliania underpins its global distribution.</title>
        <authorList>
            <person name="Read B.A."/>
            <person name="Kegel J."/>
            <person name="Klute M.J."/>
            <person name="Kuo A."/>
            <person name="Lefebvre S.C."/>
            <person name="Maumus F."/>
            <person name="Mayer C."/>
            <person name="Miller J."/>
            <person name="Monier A."/>
            <person name="Salamov A."/>
            <person name="Young J."/>
            <person name="Aguilar M."/>
            <person name="Claverie J.M."/>
            <person name="Frickenhaus S."/>
            <person name="Gonzalez K."/>
            <person name="Herman E.K."/>
            <person name="Lin Y.C."/>
            <person name="Napier J."/>
            <person name="Ogata H."/>
            <person name="Sarno A.F."/>
            <person name="Shmutz J."/>
            <person name="Schroeder D."/>
            <person name="de Vargas C."/>
            <person name="Verret F."/>
            <person name="von Dassow P."/>
            <person name="Valentin K."/>
            <person name="Van de Peer Y."/>
            <person name="Wheeler G."/>
            <person name="Dacks J.B."/>
            <person name="Delwiche C.F."/>
            <person name="Dyhrman S.T."/>
            <person name="Glockner G."/>
            <person name="John U."/>
            <person name="Richards T."/>
            <person name="Worden A.Z."/>
            <person name="Zhang X."/>
            <person name="Grigoriev I.V."/>
            <person name="Allen A.E."/>
            <person name="Bidle K."/>
            <person name="Borodovsky M."/>
            <person name="Bowler C."/>
            <person name="Brownlee C."/>
            <person name="Cock J.M."/>
            <person name="Elias M."/>
            <person name="Gladyshev V.N."/>
            <person name="Groth M."/>
            <person name="Guda C."/>
            <person name="Hadaegh A."/>
            <person name="Iglesias-Rodriguez M.D."/>
            <person name="Jenkins J."/>
            <person name="Jones B.M."/>
            <person name="Lawson T."/>
            <person name="Leese F."/>
            <person name="Lindquist E."/>
            <person name="Lobanov A."/>
            <person name="Lomsadze A."/>
            <person name="Malik S.B."/>
            <person name="Marsh M.E."/>
            <person name="Mackinder L."/>
            <person name="Mock T."/>
            <person name="Mueller-Roeber B."/>
            <person name="Pagarete A."/>
            <person name="Parker M."/>
            <person name="Probert I."/>
            <person name="Quesneville H."/>
            <person name="Raines C."/>
            <person name="Rensing S.A."/>
            <person name="Riano-Pachon D.M."/>
            <person name="Richier S."/>
            <person name="Rokitta S."/>
            <person name="Shiraiwa Y."/>
            <person name="Soanes D.M."/>
            <person name="van der Giezen M."/>
            <person name="Wahlund T.M."/>
            <person name="Williams B."/>
            <person name="Wilson W."/>
            <person name="Wolfe G."/>
            <person name="Wurch L.L."/>
        </authorList>
    </citation>
    <scope>NUCLEOTIDE SEQUENCE</scope>
</reference>
<dbReference type="GeneID" id="17286793"/>
<dbReference type="InterPro" id="IPR015590">
    <property type="entry name" value="Aldehyde_DH_dom"/>
</dbReference>
<dbReference type="eggNOG" id="KOG2450">
    <property type="taxonomic scope" value="Eukaryota"/>
</dbReference>
<dbReference type="RefSeq" id="XP_005793952.1">
    <property type="nucleotide sequence ID" value="XM_005793895.1"/>
</dbReference>
<accession>A0A0D3L0I8</accession>